<dbReference type="RefSeq" id="WP_187534653.1">
    <property type="nucleotide sequence ID" value="NZ_CBCSHU010000028.1"/>
</dbReference>
<dbReference type="Proteomes" id="UP000515928">
    <property type="component" value="Chromosome"/>
</dbReference>
<evidence type="ECO:0000313" key="2">
    <source>
        <dbReference type="Proteomes" id="UP000515928"/>
    </source>
</evidence>
<dbReference type="AlphaFoldDB" id="A0A7G9S0S7"/>
<dbReference type="EMBL" id="CP060715">
    <property type="protein sequence ID" value="QNN61452.1"/>
    <property type="molecule type" value="Genomic_DNA"/>
</dbReference>
<reference evidence="1 2" key="1">
    <citation type="submission" date="2020-08" db="EMBL/GenBank/DDBJ databases">
        <title>Genome sequence of Erysipelothrix inopinata DSM 15511T.</title>
        <authorList>
            <person name="Hyun D.-W."/>
            <person name="Bae J.-W."/>
        </authorList>
    </citation>
    <scope>NUCLEOTIDE SEQUENCE [LARGE SCALE GENOMIC DNA]</scope>
    <source>
        <strain evidence="1 2">DSM 15511</strain>
    </source>
</reference>
<dbReference type="KEGG" id="eio:H9L01_03565"/>
<organism evidence="1 2">
    <name type="scientific">Erysipelothrix inopinata</name>
    <dbReference type="NCBI Taxonomy" id="225084"/>
    <lineage>
        <taxon>Bacteria</taxon>
        <taxon>Bacillati</taxon>
        <taxon>Bacillota</taxon>
        <taxon>Erysipelotrichia</taxon>
        <taxon>Erysipelotrichales</taxon>
        <taxon>Erysipelotrichaceae</taxon>
        <taxon>Erysipelothrix</taxon>
    </lineage>
</organism>
<gene>
    <name evidence="1" type="ORF">H9L01_03565</name>
</gene>
<sequence length="101" mass="11677">MLKTKVFRDYMPATDYKLVTALSQMEEFINQPNVVYKGHDFTPEKVSGFNFGIWFFIFIGRANLKTDTRGMITLVYEELEGDLSETIIDVEEPTSVEEQVL</sequence>
<accession>A0A7G9S0S7</accession>
<protein>
    <submittedName>
        <fullName evidence="1">Uncharacterized protein</fullName>
    </submittedName>
</protein>
<name>A0A7G9S0S7_9FIRM</name>
<proteinExistence type="predicted"/>
<keyword evidence="2" id="KW-1185">Reference proteome</keyword>
<evidence type="ECO:0000313" key="1">
    <source>
        <dbReference type="EMBL" id="QNN61452.1"/>
    </source>
</evidence>